<accession>A0AAN6WME1</accession>
<keyword evidence="6 8" id="KW-1133">Transmembrane helix</keyword>
<evidence type="ECO:0000256" key="8">
    <source>
        <dbReference type="SAM" id="Phobius"/>
    </source>
</evidence>
<dbReference type="InterPro" id="IPR044878">
    <property type="entry name" value="UbiA_sf"/>
</dbReference>
<dbReference type="GO" id="GO:0006744">
    <property type="term" value="P:ubiquinone biosynthetic process"/>
    <property type="evidence" value="ECO:0007669"/>
    <property type="project" value="TreeGrafter"/>
</dbReference>
<feature type="transmembrane region" description="Helical" evidence="8">
    <location>
        <begin position="214"/>
        <end position="239"/>
    </location>
</feature>
<feature type="transmembrane region" description="Helical" evidence="8">
    <location>
        <begin position="319"/>
        <end position="338"/>
    </location>
</feature>
<dbReference type="GO" id="GO:0008412">
    <property type="term" value="F:4-hydroxybenzoate polyprenyltransferase activity"/>
    <property type="evidence" value="ECO:0007669"/>
    <property type="project" value="TreeGrafter"/>
</dbReference>
<feature type="transmembrane region" description="Helical" evidence="8">
    <location>
        <begin position="260"/>
        <end position="280"/>
    </location>
</feature>
<feature type="transmembrane region" description="Helical" evidence="8">
    <location>
        <begin position="286"/>
        <end position="307"/>
    </location>
</feature>
<dbReference type="InterPro" id="IPR000537">
    <property type="entry name" value="UbiA_prenyltransferase"/>
</dbReference>
<comment type="pathway">
    <text evidence="2">Secondary metabolite biosynthesis; terpenoid biosynthesis.</text>
</comment>
<dbReference type="Proteomes" id="UP001302126">
    <property type="component" value="Unassembled WGS sequence"/>
</dbReference>
<dbReference type="Gene3D" id="1.20.120.1780">
    <property type="entry name" value="UbiA prenyltransferase"/>
    <property type="match status" value="1"/>
</dbReference>
<keyword evidence="5 8" id="KW-0812">Transmembrane</keyword>
<comment type="similarity">
    <text evidence="3">Belongs to the UbiA prenyltransferase family.</text>
</comment>
<comment type="caution">
    <text evidence="9">The sequence shown here is derived from an EMBL/GenBank/DDBJ whole genome shotgun (WGS) entry which is preliminary data.</text>
</comment>
<reference evidence="9" key="2">
    <citation type="submission" date="2023-05" db="EMBL/GenBank/DDBJ databases">
        <authorList>
            <consortium name="Lawrence Berkeley National Laboratory"/>
            <person name="Steindorff A."/>
            <person name="Hensen N."/>
            <person name="Bonometti L."/>
            <person name="Westerberg I."/>
            <person name="Brannstrom I.O."/>
            <person name="Guillou S."/>
            <person name="Cros-Aarteil S."/>
            <person name="Calhoun S."/>
            <person name="Haridas S."/>
            <person name="Kuo A."/>
            <person name="Mondo S."/>
            <person name="Pangilinan J."/>
            <person name="Riley R."/>
            <person name="Labutti K."/>
            <person name="Andreopoulos B."/>
            <person name="Lipzen A."/>
            <person name="Chen C."/>
            <person name="Yanf M."/>
            <person name="Daum C."/>
            <person name="Ng V."/>
            <person name="Clum A."/>
            <person name="Ohm R."/>
            <person name="Martin F."/>
            <person name="Silar P."/>
            <person name="Natvig D."/>
            <person name="Lalanne C."/>
            <person name="Gautier V."/>
            <person name="Ament-Velasquez S.L."/>
            <person name="Kruys A."/>
            <person name="Hutchinson M.I."/>
            <person name="Powell A.J."/>
            <person name="Barry K."/>
            <person name="Miller A.N."/>
            <person name="Grigoriev I.V."/>
            <person name="Debuchy R."/>
            <person name="Gladieux P."/>
            <person name="Thoren M.H."/>
            <person name="Johannesson H."/>
        </authorList>
    </citation>
    <scope>NUCLEOTIDE SEQUENCE</scope>
    <source>
        <strain evidence="9">PSN309</strain>
    </source>
</reference>
<evidence type="ECO:0000256" key="6">
    <source>
        <dbReference type="ARBA" id="ARBA00022989"/>
    </source>
</evidence>
<dbReference type="EMBL" id="MU864474">
    <property type="protein sequence ID" value="KAK4184788.1"/>
    <property type="molecule type" value="Genomic_DNA"/>
</dbReference>
<feature type="transmembrane region" description="Helical" evidence="8">
    <location>
        <begin position="185"/>
        <end position="202"/>
    </location>
</feature>
<evidence type="ECO:0000256" key="1">
    <source>
        <dbReference type="ARBA" id="ARBA00004141"/>
    </source>
</evidence>
<dbReference type="FunFam" id="1.10.357.140:FF:000008">
    <property type="entry name" value="4-hydroxybenzoate octaprenyltransferase"/>
    <property type="match status" value="1"/>
</dbReference>
<keyword evidence="7 8" id="KW-0472">Membrane</keyword>
<dbReference type="InterPro" id="IPR039653">
    <property type="entry name" value="Prenyltransferase"/>
</dbReference>
<proteinExistence type="inferred from homology"/>
<dbReference type="GO" id="GO:0005743">
    <property type="term" value="C:mitochondrial inner membrane"/>
    <property type="evidence" value="ECO:0007669"/>
    <property type="project" value="TreeGrafter"/>
</dbReference>
<dbReference type="PANTHER" id="PTHR11048:SF39">
    <property type="entry name" value="POLYPRENYL TRANSFERASE AUSN"/>
    <property type="match status" value="1"/>
</dbReference>
<keyword evidence="10" id="KW-1185">Reference proteome</keyword>
<evidence type="ECO:0000256" key="4">
    <source>
        <dbReference type="ARBA" id="ARBA00022679"/>
    </source>
</evidence>
<organism evidence="9 10">
    <name type="scientific">Podospora australis</name>
    <dbReference type="NCBI Taxonomy" id="1536484"/>
    <lineage>
        <taxon>Eukaryota</taxon>
        <taxon>Fungi</taxon>
        <taxon>Dikarya</taxon>
        <taxon>Ascomycota</taxon>
        <taxon>Pezizomycotina</taxon>
        <taxon>Sordariomycetes</taxon>
        <taxon>Sordariomycetidae</taxon>
        <taxon>Sordariales</taxon>
        <taxon>Podosporaceae</taxon>
        <taxon>Podospora</taxon>
    </lineage>
</organism>
<evidence type="ECO:0000313" key="10">
    <source>
        <dbReference type="Proteomes" id="UP001302126"/>
    </source>
</evidence>
<evidence type="ECO:0000256" key="5">
    <source>
        <dbReference type="ARBA" id="ARBA00022692"/>
    </source>
</evidence>
<name>A0AAN6WME1_9PEZI</name>
<evidence type="ECO:0000256" key="3">
    <source>
        <dbReference type="ARBA" id="ARBA00005985"/>
    </source>
</evidence>
<gene>
    <name evidence="9" type="ORF">QBC35DRAFT_390935</name>
</gene>
<dbReference type="PANTHER" id="PTHR11048">
    <property type="entry name" value="PRENYLTRANSFERASES"/>
    <property type="match status" value="1"/>
</dbReference>
<evidence type="ECO:0000256" key="2">
    <source>
        <dbReference type="ARBA" id="ARBA00004721"/>
    </source>
</evidence>
<reference evidence="9" key="1">
    <citation type="journal article" date="2023" name="Mol. Phylogenet. Evol.">
        <title>Genome-scale phylogeny and comparative genomics of the fungal order Sordariales.</title>
        <authorList>
            <person name="Hensen N."/>
            <person name="Bonometti L."/>
            <person name="Westerberg I."/>
            <person name="Brannstrom I.O."/>
            <person name="Guillou S."/>
            <person name="Cros-Aarteil S."/>
            <person name="Calhoun S."/>
            <person name="Haridas S."/>
            <person name="Kuo A."/>
            <person name="Mondo S."/>
            <person name="Pangilinan J."/>
            <person name="Riley R."/>
            <person name="LaButti K."/>
            <person name="Andreopoulos B."/>
            <person name="Lipzen A."/>
            <person name="Chen C."/>
            <person name="Yan M."/>
            <person name="Daum C."/>
            <person name="Ng V."/>
            <person name="Clum A."/>
            <person name="Steindorff A."/>
            <person name="Ohm R.A."/>
            <person name="Martin F."/>
            <person name="Silar P."/>
            <person name="Natvig D.O."/>
            <person name="Lalanne C."/>
            <person name="Gautier V."/>
            <person name="Ament-Velasquez S.L."/>
            <person name="Kruys A."/>
            <person name="Hutchinson M.I."/>
            <person name="Powell A.J."/>
            <person name="Barry K."/>
            <person name="Miller A.N."/>
            <person name="Grigoriev I.V."/>
            <person name="Debuchy R."/>
            <person name="Gladieux P."/>
            <person name="Hiltunen Thoren M."/>
            <person name="Johannesson H."/>
        </authorList>
    </citation>
    <scope>NUCLEOTIDE SEQUENCE</scope>
    <source>
        <strain evidence="9">PSN309</strain>
    </source>
</reference>
<comment type="subcellular location">
    <subcellularLocation>
        <location evidence="1">Membrane</location>
        <topology evidence="1">Multi-pass membrane protein</topology>
    </subcellularLocation>
</comment>
<dbReference type="Pfam" id="PF01040">
    <property type="entry name" value="UbiA"/>
    <property type="match status" value="1"/>
</dbReference>
<dbReference type="Gene3D" id="1.10.357.140">
    <property type="entry name" value="UbiA prenyltransferase"/>
    <property type="match status" value="1"/>
</dbReference>
<dbReference type="AlphaFoldDB" id="A0AAN6WME1"/>
<protein>
    <submittedName>
        <fullName evidence="9">Prenytransferase ascA</fullName>
    </submittedName>
</protein>
<keyword evidence="4" id="KW-0808">Transferase</keyword>
<dbReference type="CDD" id="cd13959">
    <property type="entry name" value="PT_UbiA_COQ2"/>
    <property type="match status" value="1"/>
</dbReference>
<evidence type="ECO:0000313" key="9">
    <source>
        <dbReference type="EMBL" id="KAK4184788.1"/>
    </source>
</evidence>
<sequence length="342" mass="37037">MTAAKTHHYRPSVEKIPLLEKEKAPEYTPPTKGVLSVLPASWVPYAELIRFDKPFGTFITQISQVMGLLYASSLLPASDLPLSLIASRTAQFGLWAFFMRSGVGCCWNDIVDRDLDALTPRCRNRPMARKAISLPSALTFLAVLTSLAFAAVWSMGTECVLVGAAMLTLSFIYPLGKRFTDFPQLILGSTFGMGIILGAYSVPGFVRTNKKEELMVATWCLAGALALLIAFNDVVYARADIADDIKSGVRGMAVKFRHHLGTLLGVMASSVVGLLVVVGREAGLGWCYYVFAVGGTAVNLGMVVGVVQRHEEVKVLPRVCFAATLLSINGGFVVEALLERRV</sequence>
<feature type="transmembrane region" description="Helical" evidence="8">
    <location>
        <begin position="131"/>
        <end position="149"/>
    </location>
</feature>
<evidence type="ECO:0000256" key="7">
    <source>
        <dbReference type="ARBA" id="ARBA00023136"/>
    </source>
</evidence>